<sequence length="121" mass="13795">MPAVKKSKTAAAPKDKWRTIYGDWLEYRNINEKVLMFCTWCEGKINGVAAQLKKENPSITSVHSEYFGNDHFSTTVEKFSAYFNETELNQEWGIANDYPLISKLVKLALIIPLSNAHVEPN</sequence>
<name>A0A2I1FX22_9GLOM</name>
<comment type="caution">
    <text evidence="1">The sequence shown here is derived from an EMBL/GenBank/DDBJ whole genome shotgun (WGS) entry which is preliminary data.</text>
</comment>
<keyword evidence="2" id="KW-1185">Reference proteome</keyword>
<protein>
    <submittedName>
        <fullName evidence="1">Uncharacterized protein</fullName>
    </submittedName>
</protein>
<accession>A0A2I1FX22</accession>
<dbReference type="AlphaFoldDB" id="A0A2I1FX22"/>
<gene>
    <name evidence="1" type="ORF">RhiirA4_452036</name>
</gene>
<reference evidence="1 2" key="1">
    <citation type="submission" date="2015-10" db="EMBL/GenBank/DDBJ databases">
        <title>Genome analyses suggest a sexual origin of heterokaryosis in a supposedly ancient asexual fungus.</title>
        <authorList>
            <person name="Ropars J."/>
            <person name="Sedzielewska K."/>
            <person name="Noel J."/>
            <person name="Charron P."/>
            <person name="Farinelli L."/>
            <person name="Marton T."/>
            <person name="Kruger M."/>
            <person name="Pelin A."/>
            <person name="Brachmann A."/>
            <person name="Corradi N."/>
        </authorList>
    </citation>
    <scope>NUCLEOTIDE SEQUENCE [LARGE SCALE GENOMIC DNA]</scope>
    <source>
        <strain evidence="1 2">A4</strain>
    </source>
</reference>
<evidence type="ECO:0000313" key="1">
    <source>
        <dbReference type="EMBL" id="PKY38935.1"/>
    </source>
</evidence>
<proteinExistence type="predicted"/>
<evidence type="ECO:0000313" key="2">
    <source>
        <dbReference type="Proteomes" id="UP000234323"/>
    </source>
</evidence>
<dbReference type="EMBL" id="LLXI01000045">
    <property type="protein sequence ID" value="PKY38935.1"/>
    <property type="molecule type" value="Genomic_DNA"/>
</dbReference>
<dbReference type="Proteomes" id="UP000234323">
    <property type="component" value="Unassembled WGS sequence"/>
</dbReference>
<organism evidence="1 2">
    <name type="scientific">Rhizophagus irregularis</name>
    <dbReference type="NCBI Taxonomy" id="588596"/>
    <lineage>
        <taxon>Eukaryota</taxon>
        <taxon>Fungi</taxon>
        <taxon>Fungi incertae sedis</taxon>
        <taxon>Mucoromycota</taxon>
        <taxon>Glomeromycotina</taxon>
        <taxon>Glomeromycetes</taxon>
        <taxon>Glomerales</taxon>
        <taxon>Glomeraceae</taxon>
        <taxon>Rhizophagus</taxon>
    </lineage>
</organism>